<evidence type="ECO:0000256" key="2">
    <source>
        <dbReference type="ARBA" id="ARBA00022723"/>
    </source>
</evidence>
<dbReference type="PANTHER" id="PTHR19271">
    <property type="entry name" value="CYTOCHROME B"/>
    <property type="match status" value="1"/>
</dbReference>
<evidence type="ECO:0000256" key="4">
    <source>
        <dbReference type="ARBA" id="ARBA00023004"/>
    </source>
</evidence>
<keyword evidence="5" id="KW-0411">Iron-sulfur</keyword>
<proteinExistence type="predicted"/>
<feature type="transmembrane region" description="Helical" evidence="6">
    <location>
        <begin position="124"/>
        <end position="144"/>
    </location>
</feature>
<keyword evidence="10" id="KW-1185">Reference proteome</keyword>
<evidence type="ECO:0000313" key="10">
    <source>
        <dbReference type="Proteomes" id="UP001209701"/>
    </source>
</evidence>
<keyword evidence="6" id="KW-0812">Transmembrane</keyword>
<dbReference type="InterPro" id="IPR003813">
    <property type="entry name" value="MvhD/FlpD"/>
</dbReference>
<feature type="transmembrane region" description="Helical" evidence="6">
    <location>
        <begin position="220"/>
        <end position="239"/>
    </location>
</feature>
<dbReference type="PANTHER" id="PTHR19271:SF16">
    <property type="entry name" value="CYTOCHROME B"/>
    <property type="match status" value="1"/>
</dbReference>
<feature type="domain" description="4Fe-4S ferredoxin-type" evidence="8">
    <location>
        <begin position="344"/>
        <end position="373"/>
    </location>
</feature>
<dbReference type="InterPro" id="IPR017896">
    <property type="entry name" value="4Fe4S_Fe-S-bd"/>
</dbReference>
<dbReference type="Pfam" id="PF02662">
    <property type="entry name" value="FlpD"/>
    <property type="match status" value="1"/>
</dbReference>
<sequence>MAAHAIHAAGPLRKRLLPAWQRLERGFDQVFGANANPLRQLGGLGFLFFAWLLLSGIYLFAMLDSSATAAYASIARLERLPWSAGGWLRGVHRYAADAFVLVMLLHLLREWLLGRYQGFRRYSWLTGVPLLLFVFISGVVGFWLNWDRLGQYSAVATAEWLDALPIFATPLARNFLNVAAVGDRLFSLFIFIHLGLPLLLLFGLWFHIQRLTLAAVLPPRGLALRASLGLLMLAGMAPVRSQGQADLTQLGGALNFDWFLLFLHPLTDAIGAAPVWALLLGVMLSLFALPFLAGRGGPLPARHTAEVDPANCNGCRRCVVDCPYAAVTMVPHPDWQTPGRPIRQLAQVDADLCASCGICVGACPSATPFRSGVDLLTGIDMPQQPLDGLRRRLEAGLAALAGPHKFVVIGCERGPRGEHEAAADVLTLNLICTGMLPPSFIEYALRGGAAGVVISGCLEGDCAFRFGQRWTEQRLSGQREPRLRASVPREQVLLAWPSPAQPRAVSAALQRLRSAAAGRPAAGTFEESPA</sequence>
<evidence type="ECO:0000256" key="5">
    <source>
        <dbReference type="ARBA" id="ARBA00023014"/>
    </source>
</evidence>
<feature type="transmembrane region" description="Helical" evidence="6">
    <location>
        <begin position="94"/>
        <end position="112"/>
    </location>
</feature>
<keyword evidence="6" id="KW-0472">Membrane</keyword>
<evidence type="ECO:0000256" key="1">
    <source>
        <dbReference type="ARBA" id="ARBA00011649"/>
    </source>
</evidence>
<gene>
    <name evidence="9" type="ORF">LNV07_02950</name>
</gene>
<dbReference type="SUPFAM" id="SSF54862">
    <property type="entry name" value="4Fe-4S ferredoxins"/>
    <property type="match status" value="1"/>
</dbReference>
<protein>
    <submittedName>
        <fullName evidence="9">Hydrogenase iron-sulfur subunit</fullName>
    </submittedName>
</protein>
<comment type="caution">
    <text evidence="9">The sequence shown here is derived from an EMBL/GenBank/DDBJ whole genome shotgun (WGS) entry which is preliminary data.</text>
</comment>
<dbReference type="InterPro" id="IPR005797">
    <property type="entry name" value="Cyt_b/b6_N"/>
</dbReference>
<evidence type="ECO:0000259" key="8">
    <source>
        <dbReference type="PROSITE" id="PS51379"/>
    </source>
</evidence>
<keyword evidence="2" id="KW-0479">Metal-binding</keyword>
<dbReference type="EMBL" id="JAJIRN010000001">
    <property type="protein sequence ID" value="MCV2367053.1"/>
    <property type="molecule type" value="Genomic_DNA"/>
</dbReference>
<evidence type="ECO:0000313" key="9">
    <source>
        <dbReference type="EMBL" id="MCV2367053.1"/>
    </source>
</evidence>
<evidence type="ECO:0000256" key="6">
    <source>
        <dbReference type="SAM" id="Phobius"/>
    </source>
</evidence>
<dbReference type="Pfam" id="PF12838">
    <property type="entry name" value="Fer4_7"/>
    <property type="match status" value="1"/>
</dbReference>
<feature type="transmembrane region" description="Helical" evidence="6">
    <location>
        <begin position="269"/>
        <end position="293"/>
    </location>
</feature>
<dbReference type="Pfam" id="PF00033">
    <property type="entry name" value="Cytochrome_B"/>
    <property type="match status" value="1"/>
</dbReference>
<evidence type="ECO:0000259" key="7">
    <source>
        <dbReference type="PROSITE" id="PS51002"/>
    </source>
</evidence>
<accession>A0ABT2Y9V3</accession>
<dbReference type="PROSITE" id="PS00198">
    <property type="entry name" value="4FE4S_FER_1"/>
    <property type="match status" value="2"/>
</dbReference>
<name>A0ABT2Y9V3_9BURK</name>
<dbReference type="RefSeq" id="WP_263569659.1">
    <property type="nucleotide sequence ID" value="NZ_JAJIRN010000001.1"/>
</dbReference>
<feature type="transmembrane region" description="Helical" evidence="6">
    <location>
        <begin position="185"/>
        <end position="208"/>
    </location>
</feature>
<dbReference type="InterPro" id="IPR017900">
    <property type="entry name" value="4Fe4S_Fe_S_CS"/>
</dbReference>
<reference evidence="9 10" key="1">
    <citation type="submission" date="2021-11" db="EMBL/GenBank/DDBJ databases">
        <authorList>
            <person name="Liang Q."/>
            <person name="Mou H."/>
            <person name="Liu Z."/>
        </authorList>
    </citation>
    <scope>NUCLEOTIDE SEQUENCE [LARGE SCALE GENOMIC DNA]</scope>
    <source>
        <strain evidence="9 10">CHU3</strain>
    </source>
</reference>
<organism evidence="9 10">
    <name type="scientific">Roseateles oligotrophus</name>
    <dbReference type="NCBI Taxonomy" id="1769250"/>
    <lineage>
        <taxon>Bacteria</taxon>
        <taxon>Pseudomonadati</taxon>
        <taxon>Pseudomonadota</taxon>
        <taxon>Betaproteobacteria</taxon>
        <taxon>Burkholderiales</taxon>
        <taxon>Sphaerotilaceae</taxon>
        <taxon>Roseateles</taxon>
    </lineage>
</organism>
<keyword evidence="6" id="KW-1133">Transmembrane helix</keyword>
<comment type="subunit">
    <text evidence="1">The main subunits of complex b-c1 are: cytochrome b, cytochrome c1 and the Rieske protein.</text>
</comment>
<dbReference type="SUPFAM" id="SSF81342">
    <property type="entry name" value="Transmembrane di-heme cytochromes"/>
    <property type="match status" value="1"/>
</dbReference>
<dbReference type="Gene3D" id="3.30.70.20">
    <property type="match status" value="1"/>
</dbReference>
<keyword evidence="3" id="KW-0560">Oxidoreductase</keyword>
<dbReference type="PROSITE" id="PS51379">
    <property type="entry name" value="4FE4S_FER_2"/>
    <property type="match status" value="2"/>
</dbReference>
<evidence type="ECO:0000256" key="3">
    <source>
        <dbReference type="ARBA" id="ARBA00023002"/>
    </source>
</evidence>
<feature type="transmembrane region" description="Helical" evidence="6">
    <location>
        <begin position="46"/>
        <end position="74"/>
    </location>
</feature>
<dbReference type="InterPro" id="IPR016174">
    <property type="entry name" value="Di-haem_cyt_TM"/>
</dbReference>
<dbReference type="Proteomes" id="UP001209701">
    <property type="component" value="Unassembled WGS sequence"/>
</dbReference>
<dbReference type="InterPro" id="IPR027387">
    <property type="entry name" value="Cytb/b6-like_sf"/>
</dbReference>
<feature type="domain" description="Cytochrome b/b6 N-terminal region profile" evidence="7">
    <location>
        <begin position="1"/>
        <end position="220"/>
    </location>
</feature>
<feature type="domain" description="4Fe-4S ferredoxin-type" evidence="8">
    <location>
        <begin position="303"/>
        <end position="332"/>
    </location>
</feature>
<dbReference type="Gene3D" id="1.20.810.10">
    <property type="entry name" value="Cytochrome Bc1 Complex, Chain C"/>
    <property type="match status" value="1"/>
</dbReference>
<keyword evidence="4" id="KW-0408">Iron</keyword>
<dbReference type="PROSITE" id="PS51002">
    <property type="entry name" value="CYTB_NTER"/>
    <property type="match status" value="1"/>
</dbReference>